<protein>
    <submittedName>
        <fullName evidence="2">DUF368 domain-containing protein</fullName>
    </submittedName>
</protein>
<feature type="transmembrane region" description="Helical" evidence="1">
    <location>
        <begin position="226"/>
        <end position="244"/>
    </location>
</feature>
<feature type="transmembrane region" description="Helical" evidence="1">
    <location>
        <begin position="68"/>
        <end position="91"/>
    </location>
</feature>
<dbReference type="RefSeq" id="WP_126808600.1">
    <property type="nucleotide sequence ID" value="NZ_PIPP01000006.1"/>
</dbReference>
<dbReference type="PANTHER" id="PTHR37308">
    <property type="entry name" value="INTEGRAL MEMBRANE PROTEIN"/>
    <property type="match status" value="1"/>
</dbReference>
<feature type="transmembrane region" description="Helical" evidence="1">
    <location>
        <begin position="148"/>
        <end position="166"/>
    </location>
</feature>
<sequence length="296" mass="32423">MKNYLQWLIKGLAMGTADIVPGVSGGTLAFILGIYERLLKALTSFNVTAIRLLFRGKMKALWQHIDGPFLLCLFGGILFAIFSLANLIVYLLEFHPVPLWAFFNGLIIASLPLLVRNIQLNLLRGILFVLGAIFAMLITTLTPMQTNPSAWLFFIAGFIAICAMILPGISGSFLLLIMGMYAPMTAAVSELQFGVLILFALGCVTGLMIFSRVLTFALKRAHDAMLALLSGIVLGALFRIWPWQIENQLVSPTAYGEYFGSSQLGYAILAFIIGALVIRGLLQLEKLFKNGAEPTQ</sequence>
<dbReference type="AlphaFoldDB" id="A0A432WNT8"/>
<feature type="transmembrane region" description="Helical" evidence="1">
    <location>
        <begin position="122"/>
        <end position="142"/>
    </location>
</feature>
<dbReference type="Pfam" id="PF04018">
    <property type="entry name" value="VCA0040-like"/>
    <property type="match status" value="1"/>
</dbReference>
<feature type="transmembrane region" description="Helical" evidence="1">
    <location>
        <begin position="12"/>
        <end position="32"/>
    </location>
</feature>
<reference evidence="3" key="1">
    <citation type="journal article" date="2018" name="Front. Microbiol.">
        <title>Genome-Based Analysis Reveals the Taxonomy and Diversity of the Family Idiomarinaceae.</title>
        <authorList>
            <person name="Liu Y."/>
            <person name="Lai Q."/>
            <person name="Shao Z."/>
        </authorList>
    </citation>
    <scope>NUCLEOTIDE SEQUENCE [LARGE SCALE GENOMIC DNA]</scope>
    <source>
        <strain evidence="3">AIS</strain>
    </source>
</reference>
<evidence type="ECO:0000313" key="3">
    <source>
        <dbReference type="Proteomes" id="UP000286934"/>
    </source>
</evidence>
<organism evidence="2 3">
    <name type="scientific">Aliidiomarina shirensis</name>
    <dbReference type="NCBI Taxonomy" id="1048642"/>
    <lineage>
        <taxon>Bacteria</taxon>
        <taxon>Pseudomonadati</taxon>
        <taxon>Pseudomonadota</taxon>
        <taxon>Gammaproteobacteria</taxon>
        <taxon>Alteromonadales</taxon>
        <taxon>Idiomarinaceae</taxon>
        <taxon>Aliidiomarina</taxon>
    </lineage>
</organism>
<keyword evidence="1" id="KW-1133">Transmembrane helix</keyword>
<dbReference type="InterPro" id="IPR007163">
    <property type="entry name" value="VCA0040-like"/>
</dbReference>
<dbReference type="EMBL" id="PIPP01000006">
    <property type="protein sequence ID" value="RUO35456.1"/>
    <property type="molecule type" value="Genomic_DNA"/>
</dbReference>
<feature type="transmembrane region" description="Helical" evidence="1">
    <location>
        <begin position="264"/>
        <end position="282"/>
    </location>
</feature>
<dbReference type="Proteomes" id="UP000286934">
    <property type="component" value="Unassembled WGS sequence"/>
</dbReference>
<proteinExistence type="predicted"/>
<dbReference type="PANTHER" id="PTHR37308:SF1">
    <property type="entry name" value="POLYPRENYL-PHOSPHATE TRANSPORTER"/>
    <property type="match status" value="1"/>
</dbReference>
<feature type="transmembrane region" description="Helical" evidence="1">
    <location>
        <begin position="195"/>
        <end position="214"/>
    </location>
</feature>
<gene>
    <name evidence="2" type="ORF">CWE13_11025</name>
</gene>
<accession>A0A432WNT8</accession>
<keyword evidence="3" id="KW-1185">Reference proteome</keyword>
<keyword evidence="1" id="KW-0812">Transmembrane</keyword>
<evidence type="ECO:0000313" key="2">
    <source>
        <dbReference type="EMBL" id="RUO35456.1"/>
    </source>
</evidence>
<name>A0A432WNT8_9GAMM</name>
<keyword evidence="1" id="KW-0472">Membrane</keyword>
<comment type="caution">
    <text evidence="2">The sequence shown here is derived from an EMBL/GenBank/DDBJ whole genome shotgun (WGS) entry which is preliminary data.</text>
</comment>
<dbReference type="OrthoDB" id="9793746at2"/>
<feature type="transmembrane region" description="Helical" evidence="1">
    <location>
        <begin position="97"/>
        <end position="115"/>
    </location>
</feature>
<evidence type="ECO:0000256" key="1">
    <source>
        <dbReference type="SAM" id="Phobius"/>
    </source>
</evidence>